<dbReference type="GO" id="GO:0016787">
    <property type="term" value="F:hydrolase activity"/>
    <property type="evidence" value="ECO:0007669"/>
    <property type="project" value="UniProtKB-KW"/>
</dbReference>
<dbReference type="InterPro" id="IPR014016">
    <property type="entry name" value="UvrD-like_ATP-bd"/>
</dbReference>
<sequence length="703" mass="76757">MTNQPRADSAAAATSGSPTTSHTDSPAVAKLLRGLNHAQHQAVVSEASPLRILAGAGSGKTRVLTHRIAYRSEQGTLDPNRVLAVTFTRKAAGELRERLGRLGLSGGINAGTFHSIAYAQLRQRWEERGIRPPELLERKVGFVARLMSAKDRNMPLDVVAEIEWAAARRITPETYESAAAVARRRPPLALGTVAGIYERFMAEKLRKRLVDFDDLLRLAARDLAADPVYASARHWRFRHLFVDEFQDVNPLQHELLTAWLGPESDLCAVGDPNQAIYAWNGADARYLTDFEQYFPSSSTVTLEDNYRSTPQVLTVANAVLDAGFSVPIKLRSHRPDGPLPVVREYADALSEAQATARSARDHHAPGTPWNSQCVLVRTNAQAALMSEAFTSARIPHRVRGGGDLLEQPEVRQAINGFRRASNLQVALGDLEDEIRRLAPEVAGEQTTSAQRTSPAVTPQLVGDLAEERAANMSELVRLGREYSVLDPTGGIPGFLGWLTSALRGEDRSGGDAVEIVTFHAAKGLEWSVVHVAGLEEGFVPIHHAKDSPDDLDEERRLLYVALTRARDELICSWAKTRTFGSRTANRQPSPWLGIIANTVGATPPEVPRQAGAGRAKAARASLKKPTSDMPENQVELFEALRAWRKAQAKEADVAAFVIFSDATLRAVAEARPKTRSELLALHGIGAVKAQRFGDDLLQVVADN</sequence>
<comment type="catalytic activity">
    <reaction evidence="9">
        <text>ATP + H2O = ADP + phosphate + H(+)</text>
        <dbReference type="Rhea" id="RHEA:13065"/>
        <dbReference type="ChEBI" id="CHEBI:15377"/>
        <dbReference type="ChEBI" id="CHEBI:15378"/>
        <dbReference type="ChEBI" id="CHEBI:30616"/>
        <dbReference type="ChEBI" id="CHEBI:43474"/>
        <dbReference type="ChEBI" id="CHEBI:456216"/>
        <dbReference type="EC" id="5.6.2.4"/>
    </reaction>
</comment>
<feature type="domain" description="UvrD-like helicase ATP-binding" evidence="12">
    <location>
        <begin position="33"/>
        <end position="309"/>
    </location>
</feature>
<dbReference type="CDD" id="cd17932">
    <property type="entry name" value="DEXQc_UvrD"/>
    <property type="match status" value="1"/>
</dbReference>
<feature type="region of interest" description="Disordered" evidence="10">
    <location>
        <begin position="605"/>
        <end position="627"/>
    </location>
</feature>
<keyword evidence="4" id="KW-0347">Helicase</keyword>
<evidence type="ECO:0000259" key="11">
    <source>
        <dbReference type="PROSITE" id="PS50967"/>
    </source>
</evidence>
<dbReference type="InterPro" id="IPR014017">
    <property type="entry name" value="DNA_helicase_UvrD-like_C"/>
</dbReference>
<reference evidence="14" key="1">
    <citation type="submission" date="2020-05" db="EMBL/GenBank/DDBJ databases">
        <authorList>
            <person name="Chiriac C."/>
            <person name="Salcher M."/>
            <person name="Ghai R."/>
            <person name="Kavagutti S V."/>
        </authorList>
    </citation>
    <scope>NUCLEOTIDE SEQUENCE</scope>
</reference>
<dbReference type="Gene3D" id="1.10.10.160">
    <property type="match status" value="1"/>
</dbReference>
<comment type="similarity">
    <text evidence="1">Belongs to the helicase family. UvrD subfamily.</text>
</comment>
<dbReference type="PROSITE" id="PS51217">
    <property type="entry name" value="UVRD_HELICASE_CTER"/>
    <property type="match status" value="1"/>
</dbReference>
<evidence type="ECO:0000256" key="4">
    <source>
        <dbReference type="ARBA" id="ARBA00022806"/>
    </source>
</evidence>
<protein>
    <recommendedName>
        <fullName evidence="8">DNA 3'-5' helicase</fullName>
        <ecNumber evidence="8">5.6.2.4</ecNumber>
    </recommendedName>
</protein>
<dbReference type="InterPro" id="IPR044876">
    <property type="entry name" value="HRDC_dom_sf"/>
</dbReference>
<dbReference type="Pfam" id="PF00580">
    <property type="entry name" value="UvrD-helicase"/>
    <property type="match status" value="1"/>
</dbReference>
<dbReference type="SMART" id="SM00341">
    <property type="entry name" value="HRDC"/>
    <property type="match status" value="1"/>
</dbReference>
<keyword evidence="6" id="KW-0413">Isomerase</keyword>
<evidence type="ECO:0000313" key="14">
    <source>
        <dbReference type="EMBL" id="CAB4999805.1"/>
    </source>
</evidence>
<comment type="catalytic activity">
    <reaction evidence="7">
        <text>Couples ATP hydrolysis with the unwinding of duplex DNA by translocating in the 3'-5' direction.</text>
        <dbReference type="EC" id="5.6.2.4"/>
    </reaction>
</comment>
<dbReference type="SUPFAM" id="SSF52540">
    <property type="entry name" value="P-loop containing nucleoside triphosphate hydrolases"/>
    <property type="match status" value="1"/>
</dbReference>
<organism evidence="14">
    <name type="scientific">freshwater metagenome</name>
    <dbReference type="NCBI Taxonomy" id="449393"/>
    <lineage>
        <taxon>unclassified sequences</taxon>
        <taxon>metagenomes</taxon>
        <taxon>ecological metagenomes</taxon>
    </lineage>
</organism>
<dbReference type="InterPro" id="IPR002121">
    <property type="entry name" value="HRDC_dom"/>
</dbReference>
<evidence type="ECO:0000256" key="2">
    <source>
        <dbReference type="ARBA" id="ARBA00022741"/>
    </source>
</evidence>
<dbReference type="PANTHER" id="PTHR11070">
    <property type="entry name" value="UVRD / RECB / PCRA DNA HELICASE FAMILY MEMBER"/>
    <property type="match status" value="1"/>
</dbReference>
<keyword evidence="5" id="KW-0067">ATP-binding</keyword>
<dbReference type="GO" id="GO:0003677">
    <property type="term" value="F:DNA binding"/>
    <property type="evidence" value="ECO:0007669"/>
    <property type="project" value="InterPro"/>
</dbReference>
<feature type="compositionally biased region" description="Low complexity" evidence="10">
    <location>
        <begin position="9"/>
        <end position="23"/>
    </location>
</feature>
<dbReference type="InterPro" id="IPR000212">
    <property type="entry name" value="DNA_helicase_UvrD/REP"/>
</dbReference>
<dbReference type="PANTHER" id="PTHR11070:SF69">
    <property type="entry name" value="ATP-DEPENDENT DNA HELICASE UVRD2"/>
    <property type="match status" value="1"/>
</dbReference>
<dbReference type="InterPro" id="IPR027417">
    <property type="entry name" value="P-loop_NTPase"/>
</dbReference>
<dbReference type="PROSITE" id="PS50967">
    <property type="entry name" value="HRDC"/>
    <property type="match status" value="1"/>
</dbReference>
<evidence type="ECO:0000256" key="8">
    <source>
        <dbReference type="ARBA" id="ARBA00034808"/>
    </source>
</evidence>
<dbReference type="GO" id="GO:0005829">
    <property type="term" value="C:cytosol"/>
    <property type="evidence" value="ECO:0007669"/>
    <property type="project" value="TreeGrafter"/>
</dbReference>
<dbReference type="EC" id="5.6.2.4" evidence="8"/>
<dbReference type="GO" id="GO:0000725">
    <property type="term" value="P:recombinational repair"/>
    <property type="evidence" value="ECO:0007669"/>
    <property type="project" value="TreeGrafter"/>
</dbReference>
<keyword evidence="3" id="KW-0378">Hydrolase</keyword>
<dbReference type="InterPro" id="IPR010997">
    <property type="entry name" value="HRDC-like_sf"/>
</dbReference>
<evidence type="ECO:0000256" key="6">
    <source>
        <dbReference type="ARBA" id="ARBA00023235"/>
    </source>
</evidence>
<evidence type="ECO:0000256" key="1">
    <source>
        <dbReference type="ARBA" id="ARBA00009922"/>
    </source>
</evidence>
<evidence type="ECO:0000256" key="7">
    <source>
        <dbReference type="ARBA" id="ARBA00034617"/>
    </source>
</evidence>
<dbReference type="GO" id="GO:0043138">
    <property type="term" value="F:3'-5' DNA helicase activity"/>
    <property type="evidence" value="ECO:0007669"/>
    <property type="project" value="UniProtKB-EC"/>
</dbReference>
<keyword evidence="2" id="KW-0547">Nucleotide-binding</keyword>
<dbReference type="SUPFAM" id="SSF47819">
    <property type="entry name" value="HRDC-like"/>
    <property type="match status" value="1"/>
</dbReference>
<dbReference type="Gene3D" id="3.40.50.300">
    <property type="entry name" value="P-loop containing nucleotide triphosphate hydrolases"/>
    <property type="match status" value="3"/>
</dbReference>
<feature type="domain" description="UvrD-like helicase C-terminal" evidence="13">
    <location>
        <begin position="310"/>
        <end position="567"/>
    </location>
</feature>
<evidence type="ECO:0000256" key="10">
    <source>
        <dbReference type="SAM" id="MobiDB-lite"/>
    </source>
</evidence>
<dbReference type="EMBL" id="CAFBOG010000288">
    <property type="protein sequence ID" value="CAB4999805.1"/>
    <property type="molecule type" value="Genomic_DNA"/>
</dbReference>
<name>A0A6J7P5M6_9ZZZZ</name>
<accession>A0A6J7P5M6</accession>
<feature type="domain" description="HRDC" evidence="11">
    <location>
        <begin position="630"/>
        <end position="703"/>
    </location>
</feature>
<dbReference type="Gene3D" id="1.10.486.10">
    <property type="entry name" value="PCRA, domain 4"/>
    <property type="match status" value="2"/>
</dbReference>
<evidence type="ECO:0000256" key="3">
    <source>
        <dbReference type="ARBA" id="ARBA00022801"/>
    </source>
</evidence>
<feature type="region of interest" description="Disordered" evidence="10">
    <location>
        <begin position="1"/>
        <end position="25"/>
    </location>
</feature>
<evidence type="ECO:0000256" key="5">
    <source>
        <dbReference type="ARBA" id="ARBA00022840"/>
    </source>
</evidence>
<proteinExistence type="inferred from homology"/>
<dbReference type="PROSITE" id="PS51198">
    <property type="entry name" value="UVRD_HELICASE_ATP_BIND"/>
    <property type="match status" value="1"/>
</dbReference>
<dbReference type="AlphaFoldDB" id="A0A6J7P5M6"/>
<dbReference type="GO" id="GO:0033202">
    <property type="term" value="C:DNA helicase complex"/>
    <property type="evidence" value="ECO:0007669"/>
    <property type="project" value="TreeGrafter"/>
</dbReference>
<dbReference type="InterPro" id="IPR013986">
    <property type="entry name" value="DExx_box_DNA_helicase_dom_sf"/>
</dbReference>
<dbReference type="Pfam" id="PF13361">
    <property type="entry name" value="UvrD_C"/>
    <property type="match status" value="2"/>
</dbReference>
<feature type="compositionally biased region" description="Low complexity" evidence="10">
    <location>
        <begin position="610"/>
        <end position="620"/>
    </location>
</feature>
<dbReference type="Gene3D" id="1.10.150.80">
    <property type="entry name" value="HRDC domain"/>
    <property type="match status" value="1"/>
</dbReference>
<dbReference type="Pfam" id="PF00570">
    <property type="entry name" value="HRDC"/>
    <property type="match status" value="1"/>
</dbReference>
<evidence type="ECO:0000259" key="12">
    <source>
        <dbReference type="PROSITE" id="PS51198"/>
    </source>
</evidence>
<dbReference type="GO" id="GO:0005524">
    <property type="term" value="F:ATP binding"/>
    <property type="evidence" value="ECO:0007669"/>
    <property type="project" value="UniProtKB-KW"/>
</dbReference>
<gene>
    <name evidence="14" type="ORF">UFOPK3914_02067</name>
</gene>
<evidence type="ECO:0000259" key="13">
    <source>
        <dbReference type="PROSITE" id="PS51217"/>
    </source>
</evidence>
<evidence type="ECO:0000256" key="9">
    <source>
        <dbReference type="ARBA" id="ARBA00048988"/>
    </source>
</evidence>